<comment type="similarity">
    <text evidence="1">Belongs to the universal stress protein A family.</text>
</comment>
<protein>
    <submittedName>
        <fullName evidence="3">Universal stress protein</fullName>
    </submittedName>
</protein>
<accession>A0A516GUB3</accession>
<dbReference type="Gene3D" id="3.40.50.12370">
    <property type="match status" value="1"/>
</dbReference>
<dbReference type="KEGG" id="fop:FNB79_13660"/>
<evidence type="ECO:0000313" key="4">
    <source>
        <dbReference type="Proteomes" id="UP000319209"/>
    </source>
</evidence>
<evidence type="ECO:0000313" key="3">
    <source>
        <dbReference type="EMBL" id="QDO94970.1"/>
    </source>
</evidence>
<name>A0A516GUB3_9FLAO</name>
<dbReference type="RefSeq" id="WP_143381863.1">
    <property type="nucleotide sequence ID" value="NZ_CP041637.1"/>
</dbReference>
<evidence type="ECO:0000259" key="2">
    <source>
        <dbReference type="Pfam" id="PF00582"/>
    </source>
</evidence>
<proteinExistence type="inferred from homology"/>
<gene>
    <name evidence="3" type="ORF">FNB79_13660</name>
</gene>
<sequence>MKRILLPTDFSENAWNAIVYAVALYQDLDCIFYVFNVYNQPVSGPYTGITSAKARAAIQQAQVENSKKGLENVLSKINSTFKNPKHTFTSVSKYELFDVAVQEVVKTLQIDCIIMGTNGASTLKEMTLGSKTASLIGVVNCPIIAVPKRKNYRRIKEIGLSTDYDIPFSDYGLDPLLRLAALNQSKISVLHIRDRDKQLTSKQVAAQESLKSILKPYSSDFFTLTDIGIATGVHAFSESRKLDLLCVIAKEQDFLKRILNQSHSKSISNHSQIPLLILNIKNFS</sequence>
<dbReference type="OrthoDB" id="9788959at2"/>
<feature type="domain" description="UspA" evidence="2">
    <location>
        <begin position="1"/>
        <end position="147"/>
    </location>
</feature>
<reference evidence="3 4" key="1">
    <citation type="submission" date="2019-07" db="EMBL/GenBank/DDBJ databases">
        <title>Genome sequencing for Formosa sp. PS13.</title>
        <authorList>
            <person name="Park S.-J."/>
        </authorList>
    </citation>
    <scope>NUCLEOTIDE SEQUENCE [LARGE SCALE GENOMIC DNA]</scope>
    <source>
        <strain evidence="3 4">PS13</strain>
    </source>
</reference>
<dbReference type="PANTHER" id="PTHR46268:SF6">
    <property type="entry name" value="UNIVERSAL STRESS PROTEIN UP12"/>
    <property type="match status" value="1"/>
</dbReference>
<dbReference type="SUPFAM" id="SSF52402">
    <property type="entry name" value="Adenine nucleotide alpha hydrolases-like"/>
    <property type="match status" value="2"/>
</dbReference>
<dbReference type="Proteomes" id="UP000319209">
    <property type="component" value="Chromosome"/>
</dbReference>
<dbReference type="InterPro" id="IPR006016">
    <property type="entry name" value="UspA"/>
</dbReference>
<dbReference type="PRINTS" id="PR01438">
    <property type="entry name" value="UNVRSLSTRESS"/>
</dbReference>
<dbReference type="InterPro" id="IPR006015">
    <property type="entry name" value="Universal_stress_UspA"/>
</dbReference>
<dbReference type="EMBL" id="CP041637">
    <property type="protein sequence ID" value="QDO94970.1"/>
    <property type="molecule type" value="Genomic_DNA"/>
</dbReference>
<dbReference type="Pfam" id="PF00582">
    <property type="entry name" value="Usp"/>
    <property type="match status" value="1"/>
</dbReference>
<evidence type="ECO:0000256" key="1">
    <source>
        <dbReference type="ARBA" id="ARBA00008791"/>
    </source>
</evidence>
<dbReference type="PANTHER" id="PTHR46268">
    <property type="entry name" value="STRESS RESPONSE PROTEIN NHAX"/>
    <property type="match status" value="1"/>
</dbReference>
<dbReference type="AlphaFoldDB" id="A0A516GUB3"/>
<dbReference type="CDD" id="cd00293">
    <property type="entry name" value="USP-like"/>
    <property type="match status" value="1"/>
</dbReference>
<keyword evidence="4" id="KW-1185">Reference proteome</keyword>
<organism evidence="3 4">
    <name type="scientific">Formosa sediminum</name>
    <dbReference type="NCBI Taxonomy" id="2594004"/>
    <lineage>
        <taxon>Bacteria</taxon>
        <taxon>Pseudomonadati</taxon>
        <taxon>Bacteroidota</taxon>
        <taxon>Flavobacteriia</taxon>
        <taxon>Flavobacteriales</taxon>
        <taxon>Flavobacteriaceae</taxon>
        <taxon>Formosa</taxon>
    </lineage>
</organism>